<dbReference type="EMBL" id="JAMZMM010000132">
    <property type="protein sequence ID" value="MCP2729655.1"/>
    <property type="molecule type" value="Genomic_DNA"/>
</dbReference>
<feature type="transmembrane region" description="Helical" evidence="1">
    <location>
        <begin position="349"/>
        <end position="369"/>
    </location>
</feature>
<evidence type="ECO:0000313" key="3">
    <source>
        <dbReference type="Proteomes" id="UP001204953"/>
    </source>
</evidence>
<feature type="transmembrane region" description="Helical" evidence="1">
    <location>
        <begin position="186"/>
        <end position="205"/>
    </location>
</feature>
<protein>
    <submittedName>
        <fullName evidence="2">Uncharacterized protein</fullName>
    </submittedName>
</protein>
<feature type="transmembrane region" description="Helical" evidence="1">
    <location>
        <begin position="381"/>
        <end position="399"/>
    </location>
</feature>
<evidence type="ECO:0000313" key="2">
    <source>
        <dbReference type="EMBL" id="MCP2729655.1"/>
    </source>
</evidence>
<feature type="transmembrane region" description="Helical" evidence="1">
    <location>
        <begin position="21"/>
        <end position="38"/>
    </location>
</feature>
<gene>
    <name evidence="2" type="ORF">NJ959_14475</name>
</gene>
<feature type="transmembrane region" description="Helical" evidence="1">
    <location>
        <begin position="88"/>
        <end position="105"/>
    </location>
</feature>
<organism evidence="2 3">
    <name type="scientific">Limnofasciculus baicalensis BBK-W-15</name>
    <dbReference type="NCBI Taxonomy" id="2699891"/>
    <lineage>
        <taxon>Bacteria</taxon>
        <taxon>Bacillati</taxon>
        <taxon>Cyanobacteriota</taxon>
        <taxon>Cyanophyceae</taxon>
        <taxon>Coleofasciculales</taxon>
        <taxon>Coleofasciculaceae</taxon>
        <taxon>Limnofasciculus</taxon>
        <taxon>Limnofasciculus baicalensis</taxon>
    </lineage>
</organism>
<proteinExistence type="predicted"/>
<comment type="caution">
    <text evidence="2">The sequence shown here is derived from an EMBL/GenBank/DDBJ whole genome shotgun (WGS) entry which is preliminary data.</text>
</comment>
<feature type="transmembrane region" description="Helical" evidence="1">
    <location>
        <begin position="225"/>
        <end position="243"/>
    </location>
</feature>
<feature type="transmembrane region" description="Helical" evidence="1">
    <location>
        <begin position="310"/>
        <end position="329"/>
    </location>
</feature>
<name>A0AAE3GS24_9CYAN</name>
<keyword evidence="1" id="KW-0812">Transmembrane</keyword>
<evidence type="ECO:0000256" key="1">
    <source>
        <dbReference type="SAM" id="Phobius"/>
    </source>
</evidence>
<dbReference type="Proteomes" id="UP001204953">
    <property type="component" value="Unassembled WGS sequence"/>
</dbReference>
<dbReference type="RefSeq" id="WP_254012436.1">
    <property type="nucleotide sequence ID" value="NZ_JAMZMM010000132.1"/>
</dbReference>
<keyword evidence="1" id="KW-1133">Transmembrane helix</keyword>
<feature type="transmembrane region" description="Helical" evidence="1">
    <location>
        <begin position="433"/>
        <end position="455"/>
    </location>
</feature>
<sequence length="477" mass="54674">MNRYKQYILFQNSDNKDILHPYIFWSSVATIYLVANAPKNRILLVANHLVKSWPNPDQYLPYLVMKKIGINNSSDLIVQLGIIPLKELLFFVAMLLLFLPIFRAINREKRLIVNNNFSRILIASLLIFITLAILVFPYRYPLGSGGMGVHYGIHSSDPFAQNAGWYYRRLLMVAVAHFIQMDGPILYYLFSLFCTYILIFMSLSFIESKLLTYNLLNQIESIANYKIIFICYLSLATSSFIIFNFQTPGYTEQFFFILLLIAASIPMTRQERLSIVALSLATHEVSIFVFIPIIFICFPGREIGKCLAVIALYFAIWLAGNGLNLTKAVALQSQVKEHSGLYYWVENPLLGLGGLFFAYKLILLIVLYVLWKLWRNGERKLVIALTTIILFPAITIIPSVDTSRMMGMGFLGVLICFSILINEWHSLKINKNIVLAIASVNIIFPSYNVLLYIGFQCYSGLYHLIRIIPSQYIDYVR</sequence>
<keyword evidence="1" id="KW-0472">Membrane</keyword>
<dbReference type="AlphaFoldDB" id="A0AAE3GS24"/>
<feature type="transmembrane region" description="Helical" evidence="1">
    <location>
        <begin position="273"/>
        <end position="298"/>
    </location>
</feature>
<feature type="transmembrane region" description="Helical" evidence="1">
    <location>
        <begin position="405"/>
        <end position="421"/>
    </location>
</feature>
<feature type="transmembrane region" description="Helical" evidence="1">
    <location>
        <begin position="117"/>
        <end position="139"/>
    </location>
</feature>
<reference evidence="2" key="1">
    <citation type="submission" date="2022-06" db="EMBL/GenBank/DDBJ databases">
        <title>New cyanobacteria of genus Symplocastrum in benthos of Lake Baikal.</title>
        <authorList>
            <person name="Sorokovikova E."/>
            <person name="Tikhonova I."/>
            <person name="Krasnopeev A."/>
            <person name="Evseev P."/>
            <person name="Gladkikh A."/>
            <person name="Belykh O."/>
        </authorList>
    </citation>
    <scope>NUCLEOTIDE SEQUENCE</scope>
    <source>
        <strain evidence="2">BBK-W-15</strain>
    </source>
</reference>
<keyword evidence="3" id="KW-1185">Reference proteome</keyword>
<accession>A0AAE3GS24</accession>